<proteinExistence type="predicted"/>
<feature type="non-terminal residue" evidence="1">
    <location>
        <position position="1"/>
    </location>
</feature>
<dbReference type="AlphaFoldDB" id="A0A0F9CPJ3"/>
<gene>
    <name evidence="1" type="ORF">LCGC14_2584500</name>
</gene>
<organism evidence="1">
    <name type="scientific">marine sediment metagenome</name>
    <dbReference type="NCBI Taxonomy" id="412755"/>
    <lineage>
        <taxon>unclassified sequences</taxon>
        <taxon>metagenomes</taxon>
        <taxon>ecological metagenomes</taxon>
    </lineage>
</organism>
<protein>
    <submittedName>
        <fullName evidence="1">Uncharacterized protein</fullName>
    </submittedName>
</protein>
<name>A0A0F9CPJ3_9ZZZZ</name>
<comment type="caution">
    <text evidence="1">The sequence shown here is derived from an EMBL/GenBank/DDBJ whole genome shotgun (WGS) entry which is preliminary data.</text>
</comment>
<sequence>LLPLASAAAALIIVATAGVYLALPQSAQAAQARLAEIHGHNLSPHQEFYTRADPAELARYLKHRLGFHAAVPRLNAGMSIRGCCMSHFRGKPAGSYVVDTPRGVISVIVMAHAPESLGMQTELHRGGRTYRVGSFKMCNMAAVKLGRFTYCAVGNVPRTFLADLLGLLVSPDRSGWKYSKQPSATRAHQE</sequence>
<evidence type="ECO:0000313" key="1">
    <source>
        <dbReference type="EMBL" id="KKL07591.1"/>
    </source>
</evidence>
<reference evidence="1" key="1">
    <citation type="journal article" date="2015" name="Nature">
        <title>Complex archaea that bridge the gap between prokaryotes and eukaryotes.</title>
        <authorList>
            <person name="Spang A."/>
            <person name="Saw J.H."/>
            <person name="Jorgensen S.L."/>
            <person name="Zaremba-Niedzwiedzka K."/>
            <person name="Martijn J."/>
            <person name="Lind A.E."/>
            <person name="van Eijk R."/>
            <person name="Schleper C."/>
            <person name="Guy L."/>
            <person name="Ettema T.J."/>
        </authorList>
    </citation>
    <scope>NUCLEOTIDE SEQUENCE</scope>
</reference>
<dbReference type="EMBL" id="LAZR01043227">
    <property type="protein sequence ID" value="KKL07591.1"/>
    <property type="molecule type" value="Genomic_DNA"/>
</dbReference>
<accession>A0A0F9CPJ3</accession>